<sequence>MAVWFTLKIHLTIMDLTDQVEDGCVNLDIKVIVIGFTIVEHKFEGPAISRLASILYFESLRNKTFTCQRRARTGGQAWQAAGYRTRFVEKSAPSRLRRHHSDPLHIPLFTIHHCTGTIPWNVSQPLRNKLRFLRLDSTLILNRHARVHPRFLQIHLISNAVYYCVRISRYRNRQSDNPFAYSVSDMQIIIYNNFELYNNAIETMSDVNTICRQRLLNVLIKFDGLTTSYVHRNDSRKSSCNVTAAILENELKAVVTSLASTLQWCATEGHAWLLHLMCYGLPPAMVQDGRGKKLRLMNLRNPPGWSYQIYIAILTLPRMLQRSAWMRVLPLLVSISISMENTHSLTHRECIHARSCGSRDTRGETCTPARRCGARRKYCTTDANRARAAVRESTKRNYARECAKNPHDDADLHSRRNARSWLPPAAHGCQGWRGKRGGGRQGCKISRTGNGSRAPVHTPIARGYEPSGMALQSSPTGIRLLMNMSFQHRMRDY</sequence>
<evidence type="ECO:0000256" key="1">
    <source>
        <dbReference type="SAM" id="MobiDB-lite"/>
    </source>
</evidence>
<dbReference type="AlphaFoldDB" id="A0A835GGE3"/>
<accession>A0A835GGE3</accession>
<protein>
    <submittedName>
        <fullName evidence="2">Uncharacterized protein</fullName>
    </submittedName>
</protein>
<evidence type="ECO:0000313" key="2">
    <source>
        <dbReference type="EMBL" id="KAF9414934.1"/>
    </source>
</evidence>
<dbReference type="EMBL" id="JACKWZ010000121">
    <property type="protein sequence ID" value="KAF9414934.1"/>
    <property type="molecule type" value="Genomic_DNA"/>
</dbReference>
<reference evidence="2" key="1">
    <citation type="submission" date="2020-08" db="EMBL/GenBank/DDBJ databases">
        <title>Spodoptera exigua strain:BAW_Kor-Di-RS1 Genome sequencing and assembly.</title>
        <authorList>
            <person name="Kim J."/>
            <person name="Nam H.Y."/>
            <person name="Kwon M."/>
            <person name="Choi J.H."/>
            <person name="Cho S.R."/>
            <person name="Kim G.-H."/>
        </authorList>
    </citation>
    <scope>NUCLEOTIDE SEQUENCE</scope>
    <source>
        <strain evidence="2">BAW_Kor-Di-RS1</strain>
        <tissue evidence="2">Whole-body</tissue>
    </source>
</reference>
<comment type="caution">
    <text evidence="2">The sequence shown here is derived from an EMBL/GenBank/DDBJ whole genome shotgun (WGS) entry which is preliminary data.</text>
</comment>
<evidence type="ECO:0000313" key="3">
    <source>
        <dbReference type="Proteomes" id="UP000648187"/>
    </source>
</evidence>
<feature type="region of interest" description="Disordered" evidence="1">
    <location>
        <begin position="433"/>
        <end position="457"/>
    </location>
</feature>
<gene>
    <name evidence="2" type="ORF">HW555_007325</name>
</gene>
<name>A0A835GGE3_SPOEX</name>
<keyword evidence="3" id="KW-1185">Reference proteome</keyword>
<organism evidence="2 3">
    <name type="scientific">Spodoptera exigua</name>
    <name type="common">Beet armyworm</name>
    <name type="synonym">Noctua fulgens</name>
    <dbReference type="NCBI Taxonomy" id="7107"/>
    <lineage>
        <taxon>Eukaryota</taxon>
        <taxon>Metazoa</taxon>
        <taxon>Ecdysozoa</taxon>
        <taxon>Arthropoda</taxon>
        <taxon>Hexapoda</taxon>
        <taxon>Insecta</taxon>
        <taxon>Pterygota</taxon>
        <taxon>Neoptera</taxon>
        <taxon>Endopterygota</taxon>
        <taxon>Lepidoptera</taxon>
        <taxon>Glossata</taxon>
        <taxon>Ditrysia</taxon>
        <taxon>Noctuoidea</taxon>
        <taxon>Noctuidae</taxon>
        <taxon>Amphipyrinae</taxon>
        <taxon>Spodoptera</taxon>
    </lineage>
</organism>
<dbReference type="Proteomes" id="UP000648187">
    <property type="component" value="Unassembled WGS sequence"/>
</dbReference>
<proteinExistence type="predicted"/>